<dbReference type="RefSeq" id="WP_028069720.1">
    <property type="nucleotide sequence ID" value="NZ_CP162525.1"/>
</dbReference>
<protein>
    <submittedName>
        <fullName evidence="1">Uncharacterized protein</fullName>
    </submittedName>
</protein>
<dbReference type="STRING" id="1123265.GCA_000686625_02599"/>
<dbReference type="EMBL" id="LR590484">
    <property type="protein sequence ID" value="VTR43757.1"/>
    <property type="molecule type" value="Genomic_DNA"/>
</dbReference>
<dbReference type="Proteomes" id="UP000308196">
    <property type="component" value="Chromosome"/>
</dbReference>
<dbReference type="KEGG" id="stha:NCTC11429_02919"/>
<accession>A0A4U9VD13</accession>
<name>A0A4U9VD13_9SPHI</name>
<dbReference type="GeneID" id="78463613"/>
<proteinExistence type="predicted"/>
<sequence length="98" mass="11743">MENLISKTWKCRATGKVAFPSLMEAKWRMFQFKVRSRIKNKLDGKRIKHRMGRYACKRAYYCPYCGGYHITKWKKADYERYRNLVMGWDISSSPSVSF</sequence>
<organism evidence="1 2">
    <name type="scientific">Sphingobacterium thalpophilum</name>
    <dbReference type="NCBI Taxonomy" id="259"/>
    <lineage>
        <taxon>Bacteria</taxon>
        <taxon>Pseudomonadati</taxon>
        <taxon>Bacteroidota</taxon>
        <taxon>Sphingobacteriia</taxon>
        <taxon>Sphingobacteriales</taxon>
        <taxon>Sphingobacteriaceae</taxon>
        <taxon>Sphingobacterium</taxon>
    </lineage>
</organism>
<dbReference type="AlphaFoldDB" id="A0A4U9VD13"/>
<gene>
    <name evidence="1" type="ORF">NCTC11429_02919</name>
</gene>
<evidence type="ECO:0000313" key="2">
    <source>
        <dbReference type="Proteomes" id="UP000308196"/>
    </source>
</evidence>
<evidence type="ECO:0000313" key="1">
    <source>
        <dbReference type="EMBL" id="VTR43757.1"/>
    </source>
</evidence>
<reference evidence="1 2" key="1">
    <citation type="submission" date="2019-05" db="EMBL/GenBank/DDBJ databases">
        <authorList>
            <consortium name="Pathogen Informatics"/>
        </authorList>
    </citation>
    <scope>NUCLEOTIDE SEQUENCE [LARGE SCALE GENOMIC DNA]</scope>
    <source>
        <strain evidence="1 2">NCTC11429</strain>
    </source>
</reference>